<evidence type="ECO:0000256" key="4">
    <source>
        <dbReference type="SAM" id="MobiDB-lite"/>
    </source>
</evidence>
<dbReference type="RefSeq" id="WP_246419748.1">
    <property type="nucleotide sequence ID" value="NZ_JAAEDJ010000036.1"/>
</dbReference>
<dbReference type="InterPro" id="IPR007450">
    <property type="entry name" value="BamE_dom"/>
</dbReference>
<dbReference type="GO" id="GO:0043165">
    <property type="term" value="P:Gram-negative-bacterium-type cell outer membrane assembly"/>
    <property type="evidence" value="ECO:0007669"/>
    <property type="project" value="TreeGrafter"/>
</dbReference>
<dbReference type="Proteomes" id="UP000562254">
    <property type="component" value="Unassembled WGS sequence"/>
</dbReference>
<keyword evidence="2" id="KW-0472">Membrane</keyword>
<evidence type="ECO:0000256" key="2">
    <source>
        <dbReference type="ARBA" id="ARBA00023136"/>
    </source>
</evidence>
<keyword evidence="3" id="KW-0998">Cell outer membrane</keyword>
<evidence type="ECO:0000256" key="3">
    <source>
        <dbReference type="ARBA" id="ARBA00023237"/>
    </source>
</evidence>
<dbReference type="AlphaFoldDB" id="A0A840XM86"/>
<dbReference type="PANTHER" id="PTHR37482">
    <property type="entry name" value="OUTER MEMBRANE PROTEIN ASSEMBLY FACTOR BAME"/>
    <property type="match status" value="1"/>
</dbReference>
<evidence type="ECO:0000313" key="7">
    <source>
        <dbReference type="Proteomes" id="UP000562254"/>
    </source>
</evidence>
<reference evidence="6 7" key="1">
    <citation type="submission" date="2020-08" db="EMBL/GenBank/DDBJ databases">
        <title>Genomic Encyclopedia of Type Strains, Phase IV (KMG-IV): sequencing the most valuable type-strain genomes for metagenomic binning, comparative biology and taxonomic classification.</title>
        <authorList>
            <person name="Goeker M."/>
        </authorList>
    </citation>
    <scope>NUCLEOTIDE SEQUENCE [LARGE SCALE GENOMIC DNA]</scope>
    <source>
        <strain evidence="6 7">DSM 25895</strain>
    </source>
</reference>
<comment type="caution">
    <text evidence="6">The sequence shown here is derived from an EMBL/GenBank/DDBJ whole genome shotgun (WGS) entry which is preliminary data.</text>
</comment>
<dbReference type="PANTHER" id="PTHR37482:SF1">
    <property type="entry name" value="OUTER MEMBRANE PROTEIN ASSEMBLY FACTOR BAME"/>
    <property type="match status" value="1"/>
</dbReference>
<feature type="region of interest" description="Disordered" evidence="4">
    <location>
        <begin position="161"/>
        <end position="183"/>
    </location>
</feature>
<dbReference type="GO" id="GO:1990063">
    <property type="term" value="C:Bam protein complex"/>
    <property type="evidence" value="ECO:0007669"/>
    <property type="project" value="TreeGrafter"/>
</dbReference>
<dbReference type="PROSITE" id="PS51257">
    <property type="entry name" value="PROKAR_LIPOPROTEIN"/>
    <property type="match status" value="1"/>
</dbReference>
<keyword evidence="1" id="KW-0732">Signal</keyword>
<dbReference type="GO" id="GO:0051205">
    <property type="term" value="P:protein insertion into membrane"/>
    <property type="evidence" value="ECO:0007669"/>
    <property type="project" value="TreeGrafter"/>
</dbReference>
<keyword evidence="6" id="KW-0449">Lipoprotein</keyword>
<dbReference type="InterPro" id="IPR026592">
    <property type="entry name" value="BamE"/>
</dbReference>
<sequence>MLSIRSRDMARHPRSVNAFRAAPLLLLLALGGCGWLNERLGPAPVARGNHVDAERLSQITPGVQTRADVEALLGSPTARGTFDDDNWYYISAQSRIAPGRFLEIADRRVVAISFNRQGVVSGVRELTEADGRDVRMVSRETPVPGNERTLLQALFGNLGRPGMEGGPVSGSNPASFGAGAGRR</sequence>
<organism evidence="6 7">
    <name type="scientific">Neoroseomonas alkaliterrae</name>
    <dbReference type="NCBI Taxonomy" id="1452450"/>
    <lineage>
        <taxon>Bacteria</taxon>
        <taxon>Pseudomonadati</taxon>
        <taxon>Pseudomonadota</taxon>
        <taxon>Alphaproteobacteria</taxon>
        <taxon>Acetobacterales</taxon>
        <taxon>Acetobacteraceae</taxon>
        <taxon>Neoroseomonas</taxon>
    </lineage>
</organism>
<dbReference type="InterPro" id="IPR037873">
    <property type="entry name" value="BamE-like"/>
</dbReference>
<gene>
    <name evidence="6" type="ORF">FHS88_001803</name>
</gene>
<protein>
    <submittedName>
        <fullName evidence="6">Outer membrane protein assembly factor BamE (Lipoprotein component of BamABCDE complex)</fullName>
    </submittedName>
</protein>
<evidence type="ECO:0000256" key="1">
    <source>
        <dbReference type="ARBA" id="ARBA00022729"/>
    </source>
</evidence>
<dbReference type="GO" id="GO:0030674">
    <property type="term" value="F:protein-macromolecule adaptor activity"/>
    <property type="evidence" value="ECO:0007669"/>
    <property type="project" value="TreeGrafter"/>
</dbReference>
<evidence type="ECO:0000313" key="6">
    <source>
        <dbReference type="EMBL" id="MBB5689678.1"/>
    </source>
</evidence>
<dbReference type="Gene3D" id="3.30.1450.10">
    <property type="match status" value="1"/>
</dbReference>
<evidence type="ECO:0000259" key="5">
    <source>
        <dbReference type="Pfam" id="PF04355"/>
    </source>
</evidence>
<dbReference type="EMBL" id="JACIJE010000004">
    <property type="protein sequence ID" value="MBB5689678.1"/>
    <property type="molecule type" value="Genomic_DNA"/>
</dbReference>
<accession>A0A840XM86</accession>
<dbReference type="Pfam" id="PF04355">
    <property type="entry name" value="BamE"/>
    <property type="match status" value="1"/>
</dbReference>
<keyword evidence="7" id="KW-1185">Reference proteome</keyword>
<name>A0A840XM86_9PROT</name>
<proteinExistence type="predicted"/>
<feature type="domain" description="Outer membrane protein assembly factor BamE" evidence="5">
    <location>
        <begin position="48"/>
        <end position="122"/>
    </location>
</feature>